<proteinExistence type="predicted"/>
<name>A0A7Z9A2V3_9MICC</name>
<evidence type="ECO:0000256" key="1">
    <source>
        <dbReference type="SAM" id="MobiDB-lite"/>
    </source>
</evidence>
<evidence type="ECO:0008006" key="5">
    <source>
        <dbReference type="Google" id="ProtNLM"/>
    </source>
</evidence>
<dbReference type="AlphaFoldDB" id="A0A7Z9A2V3"/>
<evidence type="ECO:0000313" key="4">
    <source>
        <dbReference type="Proteomes" id="UP000282386"/>
    </source>
</evidence>
<keyword evidence="2" id="KW-0812">Transmembrane</keyword>
<reference evidence="3 4" key="1">
    <citation type="submission" date="2018-12" db="EMBL/GenBank/DDBJ databases">
        <authorList>
            <consortium name="Pathogen Informatics"/>
        </authorList>
    </citation>
    <scope>NUCLEOTIDE SEQUENCE [LARGE SCALE GENOMIC DNA]</scope>
    <source>
        <strain evidence="3 4">NCTC10207</strain>
    </source>
</reference>
<evidence type="ECO:0000313" key="3">
    <source>
        <dbReference type="EMBL" id="VEI22551.1"/>
    </source>
</evidence>
<sequence>MNMTRDGAQATRTPMRVRYLGVLLVLVALVLSACGARVETDLGLENAEKGSRTMSISFNMKDNKDYVKGDINSIDSSIKKHLPSELSYEGIQTDGDKARATFKLSFTSISEYRTKVENLLKLSGSSTTPTISISDSTTGLVQGVQVSENFSSKELLGWVPESLVVDGVIESKRKSSVLGTEDKTTVKMGDRELKNSSSSTPISVKDIKDNGFGFVLVDAQVQQNGSYTAKIFFVAKDIMEPDKAKAVDSYLQSATPEGGQVSKGVDEASIKSYYTVSSKASTSAGKEELGRTLTFEASNLEDMNSKLQKIFGNKNTELKHEQEVNDTSGKLMVKNHVSGQVDCSIVCSPEGNGTLFKLSGSNGVYTEQGGSSNSGSSKNIVQNVDLSSTQEIKVQDARTSVSLGMDGSVEARFEYSVKNSDAALASEALKKKFSPGDDIGTLEEGNDGDNTVYSTVVKGKDSADFNNRLEGYLPGSTFTITHPGGYNPFGTSYTVEPAFNLKSRVGDGYSGSYSFSFNAPFMSTVDQKKFETQNSLPEGARTEAEGRNLTVSNEHGTFTLRIPAAGLTMSDMVIDGVIVLLVLLIVMILLLFRRRISSSLRNSREQRAALAAAQQAQGYGHGGNPEAYFMSRSGGGHQTQGYSPAQPAYSEEGNYQQDQYPPQKSGYGEPPTVPINDMGSNGAWDDKTHPMPQYAPQEGIGEPTAPMSYQQVTYEEPTQAISENGAAHHEPPTRPVSEPPRSGSSSQREQDYLK</sequence>
<gene>
    <name evidence="3" type="ORF">NCTC10207_00632</name>
</gene>
<feature type="region of interest" description="Disordered" evidence="1">
    <location>
        <begin position="616"/>
        <end position="754"/>
    </location>
</feature>
<dbReference type="PROSITE" id="PS51257">
    <property type="entry name" value="PROKAR_LIPOPROTEIN"/>
    <property type="match status" value="1"/>
</dbReference>
<evidence type="ECO:0000256" key="2">
    <source>
        <dbReference type="SAM" id="Phobius"/>
    </source>
</evidence>
<feature type="transmembrane region" description="Helical" evidence="2">
    <location>
        <begin position="572"/>
        <end position="592"/>
    </location>
</feature>
<dbReference type="EMBL" id="LR134479">
    <property type="protein sequence ID" value="VEI22551.1"/>
    <property type="molecule type" value="Genomic_DNA"/>
</dbReference>
<protein>
    <recommendedName>
        <fullName evidence="5">Flagellar motor protein</fullName>
    </recommendedName>
</protein>
<accession>A0A7Z9A2V3</accession>
<organism evidence="3 4">
    <name type="scientific">Rothia aeria</name>
    <dbReference type="NCBI Taxonomy" id="172042"/>
    <lineage>
        <taxon>Bacteria</taxon>
        <taxon>Bacillati</taxon>
        <taxon>Actinomycetota</taxon>
        <taxon>Actinomycetes</taxon>
        <taxon>Micrococcales</taxon>
        <taxon>Micrococcaceae</taxon>
        <taxon>Rothia</taxon>
    </lineage>
</organism>
<keyword evidence="2" id="KW-0472">Membrane</keyword>
<feature type="compositionally biased region" description="Polar residues" evidence="1">
    <location>
        <begin position="653"/>
        <end position="662"/>
    </location>
</feature>
<keyword evidence="2" id="KW-1133">Transmembrane helix</keyword>
<dbReference type="RefSeq" id="WP_126499744.1">
    <property type="nucleotide sequence ID" value="NZ_LR134479.1"/>
</dbReference>
<dbReference type="Proteomes" id="UP000282386">
    <property type="component" value="Chromosome"/>
</dbReference>